<proteinExistence type="predicted"/>
<organism evidence="3 4">
    <name type="scientific">Nonlabens mediterrranea</name>
    <dbReference type="NCBI Taxonomy" id="1419947"/>
    <lineage>
        <taxon>Bacteria</taxon>
        <taxon>Pseudomonadati</taxon>
        <taxon>Bacteroidota</taxon>
        <taxon>Flavobacteriia</taxon>
        <taxon>Flavobacteriales</taxon>
        <taxon>Flavobacteriaceae</taxon>
        <taxon>Nonlabens</taxon>
    </lineage>
</organism>
<dbReference type="PROSITE" id="PS00018">
    <property type="entry name" value="EF_HAND_1"/>
    <property type="match status" value="2"/>
</dbReference>
<dbReference type="Pfam" id="PF24346">
    <property type="entry name" value="DUF7507"/>
    <property type="match status" value="3"/>
</dbReference>
<dbReference type="InterPro" id="IPR047589">
    <property type="entry name" value="DUF11_rpt"/>
</dbReference>
<dbReference type="InterPro" id="IPR018247">
    <property type="entry name" value="EF_Hand_1_Ca_BS"/>
</dbReference>
<protein>
    <submittedName>
        <fullName evidence="3">DUF11 domain-containing protein</fullName>
    </submittedName>
</protein>
<keyword evidence="4" id="KW-1185">Reference proteome</keyword>
<evidence type="ECO:0000313" key="3">
    <source>
        <dbReference type="EMBL" id="MBF4986610.1"/>
    </source>
</evidence>
<reference evidence="3 4" key="1">
    <citation type="submission" date="2020-11" db="EMBL/GenBank/DDBJ databases">
        <title>P. mediterranea TC4 genome.</title>
        <authorList>
            <person name="Molmeret M."/>
        </authorList>
    </citation>
    <scope>NUCLEOTIDE SEQUENCE [LARGE SCALE GENOMIC DNA]</scope>
    <source>
        <strain evidence="3 4">TC4</strain>
    </source>
</reference>
<accession>A0ABS0AB60</accession>
<feature type="region of interest" description="Disordered" evidence="1">
    <location>
        <begin position="67"/>
        <end position="103"/>
    </location>
</feature>
<dbReference type="Gene3D" id="2.60.40.10">
    <property type="entry name" value="Immunoglobulins"/>
    <property type="match status" value="2"/>
</dbReference>
<feature type="compositionally biased region" description="Acidic residues" evidence="1">
    <location>
        <begin position="76"/>
        <end position="92"/>
    </location>
</feature>
<feature type="domain" description="DUF7507" evidence="2">
    <location>
        <begin position="1"/>
        <end position="71"/>
    </location>
</feature>
<feature type="region of interest" description="Disordered" evidence="1">
    <location>
        <begin position="188"/>
        <end position="238"/>
    </location>
</feature>
<gene>
    <name evidence="3" type="ORF">FNJ87_20605</name>
</gene>
<name>A0ABS0AB60_9FLAO</name>
<feature type="compositionally biased region" description="Polar residues" evidence="1">
    <location>
        <begin position="93"/>
        <end position="102"/>
    </location>
</feature>
<dbReference type="Proteomes" id="UP001194729">
    <property type="component" value="Unassembled WGS sequence"/>
</dbReference>
<feature type="domain" description="DUF7507" evidence="2">
    <location>
        <begin position="240"/>
        <end position="338"/>
    </location>
</feature>
<evidence type="ECO:0000313" key="4">
    <source>
        <dbReference type="Proteomes" id="UP001194729"/>
    </source>
</evidence>
<evidence type="ECO:0000256" key="1">
    <source>
        <dbReference type="SAM" id="MobiDB-lite"/>
    </source>
</evidence>
<feature type="compositionally biased region" description="Polar residues" evidence="1">
    <location>
        <begin position="226"/>
        <end position="235"/>
    </location>
</feature>
<dbReference type="InterPro" id="IPR055354">
    <property type="entry name" value="DUF7507"/>
</dbReference>
<dbReference type="NCBIfam" id="TIGR01451">
    <property type="entry name" value="B_ant_repeat"/>
    <property type="match status" value="2"/>
</dbReference>
<dbReference type="InterPro" id="IPR013783">
    <property type="entry name" value="Ig-like_fold"/>
</dbReference>
<feature type="compositionally biased region" description="Acidic residues" evidence="1">
    <location>
        <begin position="209"/>
        <end position="225"/>
    </location>
</feature>
<feature type="compositionally biased region" description="Polar residues" evidence="1">
    <location>
        <begin position="188"/>
        <end position="203"/>
    </location>
</feature>
<feature type="non-terminal residue" evidence="3">
    <location>
        <position position="340"/>
    </location>
</feature>
<sequence>FTVNNTGNLVVSGTVIDDITIGVTGLVVTPDPIDPGMSGTATSSYMLTQMDIDNGGVTNTAIAMGTTIDGPVSDVSDSDNPADEDNDMDGDTTNDPTITPLTPNDDIELVKGGVYADTNGDGVVSVGDMITYTLTATNTGTTTLTGVTVSDALLGVVAQATTPDTLLPGEMGTFTAMYTITQMDIDNGGVENTATTDATSPNGPVSDVSDSDNPADEDNDMDGDTTNDPTITPLTPNDDIELVKGGVYADTNGDGVVSVGDMITYTLTATNTGTTTLTGVTVSDALLGVVAQATTPDTLLPGEMGTFTAMYTITQMDIDNGGVENTATTDATSPNGPVSD</sequence>
<dbReference type="EMBL" id="JADKYU010001344">
    <property type="protein sequence ID" value="MBF4986610.1"/>
    <property type="molecule type" value="Genomic_DNA"/>
</dbReference>
<comment type="caution">
    <text evidence="3">The sequence shown here is derived from an EMBL/GenBank/DDBJ whole genome shotgun (WGS) entry which is preliminary data.</text>
</comment>
<feature type="non-terminal residue" evidence="3">
    <location>
        <position position="1"/>
    </location>
</feature>
<evidence type="ECO:0000259" key="2">
    <source>
        <dbReference type="Pfam" id="PF24346"/>
    </source>
</evidence>
<feature type="domain" description="DUF7507" evidence="2">
    <location>
        <begin position="107"/>
        <end position="205"/>
    </location>
</feature>